<dbReference type="Gene3D" id="3.40.50.150">
    <property type="entry name" value="Vaccinia Virus protein VP39"/>
    <property type="match status" value="1"/>
</dbReference>
<organism evidence="11 12">
    <name type="scientific">Anatilimnocola aggregata</name>
    <dbReference type="NCBI Taxonomy" id="2528021"/>
    <lineage>
        <taxon>Bacteria</taxon>
        <taxon>Pseudomonadati</taxon>
        <taxon>Planctomycetota</taxon>
        <taxon>Planctomycetia</taxon>
        <taxon>Pirellulales</taxon>
        <taxon>Pirellulaceae</taxon>
        <taxon>Anatilimnocola</taxon>
    </lineage>
</organism>
<dbReference type="Pfam" id="PF03150">
    <property type="entry name" value="CCP_MauG"/>
    <property type="match status" value="1"/>
</dbReference>
<feature type="signal peptide" evidence="9">
    <location>
        <begin position="1"/>
        <end position="20"/>
    </location>
</feature>
<dbReference type="GO" id="GO:0020037">
    <property type="term" value="F:heme binding"/>
    <property type="evidence" value="ECO:0007669"/>
    <property type="project" value="InterPro"/>
</dbReference>
<dbReference type="EC" id="1.11.1.5" evidence="11"/>
<dbReference type="SUPFAM" id="SSF53335">
    <property type="entry name" value="S-adenosyl-L-methionine-dependent methyltransferases"/>
    <property type="match status" value="1"/>
</dbReference>
<dbReference type="InterPro" id="IPR009056">
    <property type="entry name" value="Cyt_c-like_dom"/>
</dbReference>
<keyword evidence="6 7" id="KW-0408">Iron</keyword>
<gene>
    <name evidence="11" type="primary">ccp_3</name>
    <name evidence="11" type="ORF">ETAA8_41470</name>
</gene>
<evidence type="ECO:0000256" key="2">
    <source>
        <dbReference type="ARBA" id="ARBA00022617"/>
    </source>
</evidence>
<sequence precursor="true">MFRTMLAVLLTLLASCPLFAQDKSVNPGINKAFDAPNVPEFVERFEIEGRDVFDHRKEVVAALGIKEGMAVADVGAGTGLFTRMFSPLVGAKGKVYAVDISDEFVSYVEKIARQQKLENIVGVVCKPDSVELPPNSVDLVFICDTYHHFEFPHKTMRSIHKALKPNGQVVLVDFHRIPGKSSEWAIGHVRAGQEVFTKEIVDAGFKQIEEKKDMLKESYFVRFEKQDGKAKDDEPLVPLPKAAPAPLDNPTTPEKVSLGKQLFFDHRLSGDNTISCATCHLFDKAFGDGVALGQGVGGKKLSRNTQTCLNCGFFDNFFWDGRAATLEEQALGPILSPDEMNQGLNQLEEELNAIPAYVRQFKSIFGTKPHRDGIAKALAAYQRTLVTEPSPYDRYLKGDKQALSSDAIRGLELFQGEAGCTQCHHGPLLSDSKFYRLGTSYRDEGRGKITGKKEDRYRFRTPTLRNVSETAPYMHDGTLKTLNDVVEFYYRGIPKTGPDGLLPDTAALSGQSFSEIPLLVAFLNSLTGKSPIETPPVLPALLKGEPETSISPAVSDSNGFLIHRIESPYQAEQTSVRVLLPDRLEQGRKLRVVYVLPVEAGNGNHYGDGLLEVKKHDLHNKLQTIFVAPTFSRVPWYADHPTDLKIRQETYFINVVLPLIEQTYPAQKSVDGRLLIGFSKSGWGAWSLLLRHPNLFGRAAAWDAPMMMADLGKYATKVIFGNQEAFEPYRISDLVAKKASAMGEGKRLLLTGYGSFRQDHQRVHALLDELKIPHEYRDGPQRKHDWHSGWVTELVELLVSTNGGKN</sequence>
<evidence type="ECO:0000256" key="4">
    <source>
        <dbReference type="ARBA" id="ARBA00022729"/>
    </source>
</evidence>
<dbReference type="PROSITE" id="PS51257">
    <property type="entry name" value="PROKAR_LIPOPROTEIN"/>
    <property type="match status" value="1"/>
</dbReference>
<evidence type="ECO:0000256" key="8">
    <source>
        <dbReference type="SAM" id="MobiDB-lite"/>
    </source>
</evidence>
<dbReference type="SUPFAM" id="SSF46626">
    <property type="entry name" value="Cytochrome c"/>
    <property type="match status" value="2"/>
</dbReference>
<evidence type="ECO:0000256" key="5">
    <source>
        <dbReference type="ARBA" id="ARBA00023002"/>
    </source>
</evidence>
<accession>A0A517YFN3</accession>
<dbReference type="GO" id="GO:0004130">
    <property type="term" value="F:cytochrome-c peroxidase activity"/>
    <property type="evidence" value="ECO:0007669"/>
    <property type="project" value="UniProtKB-EC"/>
</dbReference>
<keyword evidence="3 7" id="KW-0479">Metal-binding</keyword>
<proteinExistence type="predicted"/>
<dbReference type="InterPro" id="IPR051395">
    <property type="entry name" value="Cytochrome_c_Peroxidase/MauG"/>
</dbReference>
<protein>
    <submittedName>
        <fullName evidence="11">Cytochrome c551 peroxidase</fullName>
        <ecNumber evidence="11">1.11.1.5</ecNumber>
    </submittedName>
</protein>
<dbReference type="InterPro" id="IPR029063">
    <property type="entry name" value="SAM-dependent_MTases_sf"/>
</dbReference>
<evidence type="ECO:0000256" key="9">
    <source>
        <dbReference type="SAM" id="SignalP"/>
    </source>
</evidence>
<feature type="region of interest" description="Disordered" evidence="8">
    <location>
        <begin position="230"/>
        <end position="252"/>
    </location>
</feature>
<comment type="subcellular location">
    <subcellularLocation>
        <location evidence="1">Cell envelope</location>
    </subcellularLocation>
</comment>
<evidence type="ECO:0000256" key="1">
    <source>
        <dbReference type="ARBA" id="ARBA00004196"/>
    </source>
</evidence>
<reference evidence="11 12" key="1">
    <citation type="submission" date="2019-02" db="EMBL/GenBank/DDBJ databases">
        <title>Deep-cultivation of Planctomycetes and their phenomic and genomic characterization uncovers novel biology.</title>
        <authorList>
            <person name="Wiegand S."/>
            <person name="Jogler M."/>
            <person name="Boedeker C."/>
            <person name="Pinto D."/>
            <person name="Vollmers J."/>
            <person name="Rivas-Marin E."/>
            <person name="Kohn T."/>
            <person name="Peeters S.H."/>
            <person name="Heuer A."/>
            <person name="Rast P."/>
            <person name="Oberbeckmann S."/>
            <person name="Bunk B."/>
            <person name="Jeske O."/>
            <person name="Meyerdierks A."/>
            <person name="Storesund J.E."/>
            <person name="Kallscheuer N."/>
            <person name="Luecker S."/>
            <person name="Lage O.M."/>
            <person name="Pohl T."/>
            <person name="Merkel B.J."/>
            <person name="Hornburger P."/>
            <person name="Mueller R.-W."/>
            <person name="Bruemmer F."/>
            <person name="Labrenz M."/>
            <person name="Spormann A.M."/>
            <person name="Op den Camp H."/>
            <person name="Overmann J."/>
            <person name="Amann R."/>
            <person name="Jetten M.S.M."/>
            <person name="Mascher T."/>
            <person name="Medema M.H."/>
            <person name="Devos D.P."/>
            <person name="Kaster A.-K."/>
            <person name="Ovreas L."/>
            <person name="Rohde M."/>
            <person name="Galperin M.Y."/>
            <person name="Jogler C."/>
        </authorList>
    </citation>
    <scope>NUCLEOTIDE SEQUENCE [LARGE SCALE GENOMIC DNA]</scope>
    <source>
        <strain evidence="11 12">ETA_A8</strain>
    </source>
</reference>
<dbReference type="PROSITE" id="PS51007">
    <property type="entry name" value="CYTC"/>
    <property type="match status" value="2"/>
</dbReference>
<keyword evidence="12" id="KW-1185">Reference proteome</keyword>
<dbReference type="AlphaFoldDB" id="A0A517YFN3"/>
<dbReference type="GO" id="GO:0046872">
    <property type="term" value="F:metal ion binding"/>
    <property type="evidence" value="ECO:0007669"/>
    <property type="project" value="UniProtKB-KW"/>
</dbReference>
<dbReference type="InterPro" id="IPR000801">
    <property type="entry name" value="Esterase-like"/>
</dbReference>
<dbReference type="Gene3D" id="3.40.50.1820">
    <property type="entry name" value="alpha/beta hydrolase"/>
    <property type="match status" value="1"/>
</dbReference>
<evidence type="ECO:0000256" key="3">
    <source>
        <dbReference type="ARBA" id="ARBA00022723"/>
    </source>
</evidence>
<evidence type="ECO:0000259" key="10">
    <source>
        <dbReference type="PROSITE" id="PS51007"/>
    </source>
</evidence>
<keyword evidence="5 11" id="KW-0560">Oxidoreductase</keyword>
<dbReference type="EMBL" id="CP036274">
    <property type="protein sequence ID" value="QDU29040.1"/>
    <property type="molecule type" value="Genomic_DNA"/>
</dbReference>
<dbReference type="PANTHER" id="PTHR30600">
    <property type="entry name" value="CYTOCHROME C PEROXIDASE-RELATED"/>
    <property type="match status" value="1"/>
</dbReference>
<keyword evidence="11" id="KW-0575">Peroxidase</keyword>
<dbReference type="Pfam" id="PF00756">
    <property type="entry name" value="Esterase"/>
    <property type="match status" value="1"/>
</dbReference>
<name>A0A517YFN3_9BACT</name>
<keyword evidence="4 9" id="KW-0732">Signal</keyword>
<dbReference type="InterPro" id="IPR036909">
    <property type="entry name" value="Cyt_c-like_dom_sf"/>
</dbReference>
<feature type="domain" description="Cytochrome c" evidence="10">
    <location>
        <begin position="254"/>
        <end position="362"/>
    </location>
</feature>
<dbReference type="PANTHER" id="PTHR30600:SF10">
    <property type="entry name" value="BLL6722 PROTEIN"/>
    <property type="match status" value="1"/>
</dbReference>
<dbReference type="Pfam" id="PF13847">
    <property type="entry name" value="Methyltransf_31"/>
    <property type="match status" value="1"/>
</dbReference>
<evidence type="ECO:0000256" key="7">
    <source>
        <dbReference type="PROSITE-ProRule" id="PRU00433"/>
    </source>
</evidence>
<dbReference type="InterPro" id="IPR004852">
    <property type="entry name" value="Di-haem_cyt_c_peroxidsae"/>
</dbReference>
<dbReference type="GO" id="GO:0009055">
    <property type="term" value="F:electron transfer activity"/>
    <property type="evidence" value="ECO:0007669"/>
    <property type="project" value="InterPro"/>
</dbReference>
<dbReference type="KEGG" id="aagg:ETAA8_41470"/>
<dbReference type="Proteomes" id="UP000315017">
    <property type="component" value="Chromosome"/>
</dbReference>
<dbReference type="GO" id="GO:0030313">
    <property type="term" value="C:cell envelope"/>
    <property type="evidence" value="ECO:0007669"/>
    <property type="project" value="UniProtKB-SubCell"/>
</dbReference>
<feature type="domain" description="Cytochrome c" evidence="10">
    <location>
        <begin position="405"/>
        <end position="527"/>
    </location>
</feature>
<evidence type="ECO:0000313" key="12">
    <source>
        <dbReference type="Proteomes" id="UP000315017"/>
    </source>
</evidence>
<evidence type="ECO:0000256" key="6">
    <source>
        <dbReference type="ARBA" id="ARBA00023004"/>
    </source>
</evidence>
<dbReference type="CDD" id="cd02440">
    <property type="entry name" value="AdoMet_MTases"/>
    <property type="match status" value="1"/>
</dbReference>
<dbReference type="Gene3D" id="1.10.760.10">
    <property type="entry name" value="Cytochrome c-like domain"/>
    <property type="match status" value="2"/>
</dbReference>
<evidence type="ECO:0000313" key="11">
    <source>
        <dbReference type="EMBL" id="QDU29040.1"/>
    </source>
</evidence>
<feature type="chain" id="PRO_5022006339" evidence="9">
    <location>
        <begin position="21"/>
        <end position="806"/>
    </location>
</feature>
<dbReference type="InterPro" id="IPR025714">
    <property type="entry name" value="Methyltranfer_dom"/>
</dbReference>
<dbReference type="InterPro" id="IPR029058">
    <property type="entry name" value="AB_hydrolase_fold"/>
</dbReference>
<dbReference type="SUPFAM" id="SSF53474">
    <property type="entry name" value="alpha/beta-Hydrolases"/>
    <property type="match status" value="1"/>
</dbReference>
<keyword evidence="2 7" id="KW-0349">Heme</keyword>